<reference evidence="3" key="1">
    <citation type="submission" date="2014-01" db="EMBL/GenBank/DDBJ databases">
        <title>The Genome Sequence of Anopheles farauti FAR1 (V2).</title>
        <authorList>
            <consortium name="The Broad Institute Genomics Platform"/>
            <person name="Neafsey D.E."/>
            <person name="Besansky N."/>
            <person name="Howell P."/>
            <person name="Walton C."/>
            <person name="Young S.K."/>
            <person name="Zeng Q."/>
            <person name="Gargeya S."/>
            <person name="Fitzgerald M."/>
            <person name="Haas B."/>
            <person name="Abouelleil A."/>
            <person name="Allen A.W."/>
            <person name="Alvarado L."/>
            <person name="Arachchi H.M."/>
            <person name="Berlin A.M."/>
            <person name="Chapman S.B."/>
            <person name="Gainer-Dewar J."/>
            <person name="Goldberg J."/>
            <person name="Griggs A."/>
            <person name="Gujja S."/>
            <person name="Hansen M."/>
            <person name="Howarth C."/>
            <person name="Imamovic A."/>
            <person name="Ireland A."/>
            <person name="Larimer J."/>
            <person name="McCowan C."/>
            <person name="Murphy C."/>
            <person name="Pearson M."/>
            <person name="Poon T.W."/>
            <person name="Priest M."/>
            <person name="Roberts A."/>
            <person name="Saif S."/>
            <person name="Shea T."/>
            <person name="Sisk P."/>
            <person name="Sykes S."/>
            <person name="Wortman J."/>
            <person name="Nusbaum C."/>
            <person name="Birren B."/>
        </authorList>
    </citation>
    <scope>NUCLEOTIDE SEQUENCE [LARGE SCALE GENOMIC DNA]</scope>
    <source>
        <strain evidence="3">FAR1</strain>
    </source>
</reference>
<sequence>MNDKSYFERSASVGASDDIGRRIASAAGVGGVGATGERLKLSAGGSGLTAGASKIGESRRKSASFDVDRHREPEAAGATSGATGGPGGDAGIRRRSSSNSSVHRRSQAKVTKEYIFD</sequence>
<accession>A0A182Q4A3</accession>
<evidence type="ECO:0000313" key="3">
    <source>
        <dbReference type="Proteomes" id="UP000075886"/>
    </source>
</evidence>
<dbReference type="AlphaFoldDB" id="A0A182Q4A3"/>
<dbReference type="VEuPathDB" id="VectorBase:AFAF002788"/>
<organism evidence="2 3">
    <name type="scientific">Anopheles farauti</name>
    <dbReference type="NCBI Taxonomy" id="69004"/>
    <lineage>
        <taxon>Eukaryota</taxon>
        <taxon>Metazoa</taxon>
        <taxon>Ecdysozoa</taxon>
        <taxon>Arthropoda</taxon>
        <taxon>Hexapoda</taxon>
        <taxon>Insecta</taxon>
        <taxon>Pterygota</taxon>
        <taxon>Neoptera</taxon>
        <taxon>Endopterygota</taxon>
        <taxon>Diptera</taxon>
        <taxon>Nematocera</taxon>
        <taxon>Culicoidea</taxon>
        <taxon>Culicidae</taxon>
        <taxon>Anophelinae</taxon>
        <taxon>Anopheles</taxon>
    </lineage>
</organism>
<protein>
    <submittedName>
        <fullName evidence="2">Uncharacterized protein</fullName>
    </submittedName>
</protein>
<keyword evidence="3" id="KW-1185">Reference proteome</keyword>
<evidence type="ECO:0000313" key="2">
    <source>
        <dbReference type="EnsemblMetazoa" id="AFAF002788-PA"/>
    </source>
</evidence>
<dbReference type="EnsemblMetazoa" id="AFAF002788-RA">
    <property type="protein sequence ID" value="AFAF002788-PA"/>
    <property type="gene ID" value="AFAF002788"/>
</dbReference>
<reference evidence="2" key="2">
    <citation type="submission" date="2020-05" db="UniProtKB">
        <authorList>
            <consortium name="EnsemblMetazoa"/>
        </authorList>
    </citation>
    <scope>IDENTIFICATION</scope>
    <source>
        <strain evidence="2">FAR1</strain>
    </source>
</reference>
<proteinExistence type="predicted"/>
<dbReference type="EMBL" id="AXCN02002140">
    <property type="status" value="NOT_ANNOTATED_CDS"/>
    <property type="molecule type" value="Genomic_DNA"/>
</dbReference>
<evidence type="ECO:0000256" key="1">
    <source>
        <dbReference type="SAM" id="MobiDB-lite"/>
    </source>
</evidence>
<name>A0A182Q4A3_9DIPT</name>
<dbReference type="Proteomes" id="UP000075886">
    <property type="component" value="Unassembled WGS sequence"/>
</dbReference>
<feature type="region of interest" description="Disordered" evidence="1">
    <location>
        <begin position="34"/>
        <end position="117"/>
    </location>
</feature>